<proteinExistence type="predicted"/>
<organism evidence="1 2">
    <name type="scientific">Paenibacillus silagei</name>
    <dbReference type="NCBI Taxonomy" id="1670801"/>
    <lineage>
        <taxon>Bacteria</taxon>
        <taxon>Bacillati</taxon>
        <taxon>Bacillota</taxon>
        <taxon>Bacilli</taxon>
        <taxon>Bacillales</taxon>
        <taxon>Paenibacillaceae</taxon>
        <taxon>Paenibacillus</taxon>
    </lineage>
</organism>
<comment type="caution">
    <text evidence="1">The sequence shown here is derived from an EMBL/GenBank/DDBJ whole genome shotgun (WGS) entry which is preliminary data.</text>
</comment>
<evidence type="ECO:0000313" key="2">
    <source>
        <dbReference type="Proteomes" id="UP000773462"/>
    </source>
</evidence>
<accession>A0ABS4NT39</accession>
<dbReference type="EMBL" id="JAGGLV010000010">
    <property type="protein sequence ID" value="MBP2113223.1"/>
    <property type="molecule type" value="Genomic_DNA"/>
</dbReference>
<reference evidence="1 2" key="1">
    <citation type="submission" date="2021-03" db="EMBL/GenBank/DDBJ databases">
        <title>Genomic Encyclopedia of Type Strains, Phase IV (KMG-IV): sequencing the most valuable type-strain genomes for metagenomic binning, comparative biology and taxonomic classification.</title>
        <authorList>
            <person name="Goeker M."/>
        </authorList>
    </citation>
    <scope>NUCLEOTIDE SEQUENCE [LARGE SCALE GENOMIC DNA]</scope>
    <source>
        <strain evidence="1 2">DSM 101953</strain>
    </source>
</reference>
<keyword evidence="2" id="KW-1185">Reference proteome</keyword>
<name>A0ABS4NT39_9BACL</name>
<protein>
    <submittedName>
        <fullName evidence="1">Uncharacterized protein</fullName>
    </submittedName>
</protein>
<gene>
    <name evidence="1" type="ORF">J2Z70_003382</name>
</gene>
<sequence length="30" mass="3418">MMGECTGTFKYMKSRRAVVRFFAMLTGKIG</sequence>
<evidence type="ECO:0000313" key="1">
    <source>
        <dbReference type="EMBL" id="MBP2113223.1"/>
    </source>
</evidence>
<dbReference type="Proteomes" id="UP000773462">
    <property type="component" value="Unassembled WGS sequence"/>
</dbReference>